<dbReference type="RefSeq" id="WP_138086385.1">
    <property type="nucleotide sequence ID" value="NZ_VAUV01000007.1"/>
</dbReference>
<gene>
    <name evidence="3" type="ORF">FEM03_11470</name>
</gene>
<dbReference type="InterPro" id="IPR036909">
    <property type="entry name" value="Cyt_c-like_dom_sf"/>
</dbReference>
<evidence type="ECO:0000259" key="2">
    <source>
        <dbReference type="PROSITE" id="PS50022"/>
    </source>
</evidence>
<keyword evidence="4" id="KW-1185">Reference proteome</keyword>
<dbReference type="Pfam" id="PF07587">
    <property type="entry name" value="PSD1"/>
    <property type="match status" value="1"/>
</dbReference>
<dbReference type="InterPro" id="IPR011444">
    <property type="entry name" value="DUF1549"/>
</dbReference>
<comment type="caution">
    <text evidence="3">The sequence shown here is derived from an EMBL/GenBank/DDBJ whole genome shotgun (WGS) entry which is preliminary data.</text>
</comment>
<dbReference type="Pfam" id="PF07583">
    <property type="entry name" value="PSCyt2"/>
    <property type="match status" value="1"/>
</dbReference>
<dbReference type="PANTHER" id="PTHR35889">
    <property type="entry name" value="CYCLOINULO-OLIGOSACCHARIDE FRUCTANOTRANSFERASE-RELATED"/>
    <property type="match status" value="1"/>
</dbReference>
<sequence>MRFPPPITLITLLLLAATPTLLPAAPDFAKDIAPILEQRCLSCHDEHSAKGDIRLHQAPPASLHATLLDQISGPNPAMPKKGDPLTPDQVGLIRQWINAGAPWPDHLTLKDNPTRDLNWWSLNPLSDTPIPFDQHPVDHFINIQLANLNLTPVPDAEPITLIRRLSYDITGLPPTPQQVDTFIQLSQKAGLARAIETTVDQLLASPAFGEKWAQHWLDLARYADTHGYDKDKPRPNAWPYRDYIINSLNHDKPYPRFVTEQIAGDALHPTEPDPDSIAALGFLAAGPWDHIAHTEVGENKIDGRIGKHMDRDEMIAATYNVFLATTVQCAQCHHHKADPIRTEDYYRLHAIFAAVDRADRIYAGPTPDQQKTLHNLQSQITQYQTELDQINRSIQTPLTERTQTIQTRITQLRQQYGIPPKPSFGWHSAITKNPHDIKWVQVDLGSLQPIHQIRIQPAFDNYNNIGPGFGFPKRFKVETSTNPHFKTDVTVLLDHTQADFENPKDSPILINHHLAATRYLRITATHLATRQNDHIFALGEIEIYNHTDPQKNIALGTTVTALDSIESPPRWSRNNLTDGILHQELNNPTALAELRQLEQQHQTIHNELRTPEKAQRIAQLETTLTGLNQKLQTLPPGQSVYAVTTQFKPQGQFKPTSGKPRPIHLLHRGDINAPGDLMLPGMPPLWPGAQPEFTLPPDTPESTARLQLAQSITSTDNPIFWRTIANRLWLWTFSQPLVSTPNDFGRMGLQPSHPALLDHLAIRLRNDPQHSLKNIIRLLFTSQAYRRSSTHHPHNATIDATNTHLWRANRRRLTAEEFRDTLLTTTDLIQLDQRHGPGFQDFVIDKPQHSPHYQYDQHDPENPLAHRRSIYRMIVRSQPQPLLTVLDCADPSLSIPMRDESTTALQALAQWNNRFVETMSRHLATRLTNEAPTPHEKIHLATQLTLGRPPDPHELTALTDHLDQHGPASLARVLYNLNAFIYVD</sequence>
<protein>
    <submittedName>
        <fullName evidence="3">DUF1549 domain-containing protein</fullName>
    </submittedName>
</protein>
<feature type="signal peptide" evidence="1">
    <location>
        <begin position="1"/>
        <end position="24"/>
    </location>
</feature>
<evidence type="ECO:0000313" key="3">
    <source>
        <dbReference type="EMBL" id="TLD70915.1"/>
    </source>
</evidence>
<name>A0A5R8KG34_9BACT</name>
<dbReference type="AlphaFoldDB" id="A0A5R8KG34"/>
<reference evidence="3 4" key="1">
    <citation type="submission" date="2019-05" db="EMBL/GenBank/DDBJ databases">
        <title>Verrucobacter flavum gen. nov., sp. nov. a new member of the family Verrucomicrobiaceae.</title>
        <authorList>
            <person name="Szuroczki S."/>
            <person name="Abbaszade G."/>
            <person name="Szabo A."/>
            <person name="Felfoldi T."/>
            <person name="Schumann P."/>
            <person name="Boka K."/>
            <person name="Keki Z."/>
            <person name="Toumi M."/>
            <person name="Toth E."/>
        </authorList>
    </citation>
    <scope>NUCLEOTIDE SEQUENCE [LARGE SCALE GENOMIC DNA]</scope>
    <source>
        <strain evidence="3 4">MG-N-17</strain>
    </source>
</reference>
<dbReference type="InterPro" id="IPR022655">
    <property type="entry name" value="DUF1553"/>
</dbReference>
<keyword evidence="1" id="KW-0732">Signal</keyword>
<evidence type="ECO:0000256" key="1">
    <source>
        <dbReference type="SAM" id="SignalP"/>
    </source>
</evidence>
<dbReference type="PANTHER" id="PTHR35889:SF3">
    <property type="entry name" value="F-BOX DOMAIN-CONTAINING PROTEIN"/>
    <property type="match status" value="1"/>
</dbReference>
<dbReference type="GO" id="GO:0009055">
    <property type="term" value="F:electron transfer activity"/>
    <property type="evidence" value="ECO:0007669"/>
    <property type="project" value="InterPro"/>
</dbReference>
<dbReference type="OrthoDB" id="175422at2"/>
<dbReference type="InterPro" id="IPR008979">
    <property type="entry name" value="Galactose-bd-like_sf"/>
</dbReference>
<dbReference type="EMBL" id="VAUV01000007">
    <property type="protein sequence ID" value="TLD70915.1"/>
    <property type="molecule type" value="Genomic_DNA"/>
</dbReference>
<accession>A0A5R8KG34</accession>
<feature type="domain" description="F5/8 type C" evidence="2">
    <location>
        <begin position="426"/>
        <end position="546"/>
    </location>
</feature>
<dbReference type="GO" id="GO:0020037">
    <property type="term" value="F:heme binding"/>
    <property type="evidence" value="ECO:0007669"/>
    <property type="project" value="InterPro"/>
</dbReference>
<dbReference type="PROSITE" id="PS50022">
    <property type="entry name" value="FA58C_3"/>
    <property type="match status" value="1"/>
</dbReference>
<evidence type="ECO:0000313" key="4">
    <source>
        <dbReference type="Proteomes" id="UP000306196"/>
    </source>
</evidence>
<dbReference type="Pfam" id="PF00754">
    <property type="entry name" value="F5_F8_type_C"/>
    <property type="match status" value="1"/>
</dbReference>
<dbReference type="InterPro" id="IPR000421">
    <property type="entry name" value="FA58C"/>
</dbReference>
<organism evidence="3 4">
    <name type="scientific">Phragmitibacter flavus</name>
    <dbReference type="NCBI Taxonomy" id="2576071"/>
    <lineage>
        <taxon>Bacteria</taxon>
        <taxon>Pseudomonadati</taxon>
        <taxon>Verrucomicrobiota</taxon>
        <taxon>Verrucomicrobiia</taxon>
        <taxon>Verrucomicrobiales</taxon>
        <taxon>Verrucomicrobiaceae</taxon>
        <taxon>Phragmitibacter</taxon>
    </lineage>
</organism>
<dbReference type="SUPFAM" id="SSF46626">
    <property type="entry name" value="Cytochrome c"/>
    <property type="match status" value="1"/>
</dbReference>
<dbReference type="Proteomes" id="UP000306196">
    <property type="component" value="Unassembled WGS sequence"/>
</dbReference>
<dbReference type="SUPFAM" id="SSF49785">
    <property type="entry name" value="Galactose-binding domain-like"/>
    <property type="match status" value="1"/>
</dbReference>
<dbReference type="Gene3D" id="2.60.120.260">
    <property type="entry name" value="Galactose-binding domain-like"/>
    <property type="match status" value="1"/>
</dbReference>
<feature type="chain" id="PRO_5024426906" evidence="1">
    <location>
        <begin position="25"/>
        <end position="984"/>
    </location>
</feature>
<proteinExistence type="predicted"/>